<keyword evidence="6" id="KW-1185">Reference proteome</keyword>
<gene>
    <name evidence="5" type="ORF">HMF3257_14300</name>
</gene>
<evidence type="ECO:0000313" key="6">
    <source>
        <dbReference type="Proteomes" id="UP000249016"/>
    </source>
</evidence>
<comment type="caution">
    <text evidence="5">The sequence shown here is derived from an EMBL/GenBank/DDBJ whole genome shotgun (WGS) entry which is preliminary data.</text>
</comment>
<evidence type="ECO:0000256" key="3">
    <source>
        <dbReference type="ARBA" id="ARBA00023237"/>
    </source>
</evidence>
<evidence type="ECO:0000256" key="1">
    <source>
        <dbReference type="ARBA" id="ARBA00022448"/>
    </source>
</evidence>
<dbReference type="Gene3D" id="3.55.50.30">
    <property type="match status" value="1"/>
</dbReference>
<reference evidence="5 6" key="1">
    <citation type="submission" date="2018-06" db="EMBL/GenBank/DDBJ databases">
        <title>Spirosoma sp. HMF3257 Genome sequencing and assembly.</title>
        <authorList>
            <person name="Kang H."/>
            <person name="Cha I."/>
            <person name="Kim H."/>
            <person name="Kang J."/>
            <person name="Joh K."/>
        </authorList>
    </citation>
    <scope>NUCLEOTIDE SEQUENCE [LARGE SCALE GENOMIC DNA]</scope>
    <source>
        <strain evidence="5 6">HMF3257</strain>
    </source>
</reference>
<sequence length="189" mass="20430">MSSRFTPAVLSILLVGALLIGTQPASSQTIAMARQQPRTALTSPVVVTQRLADVLNDLKTRYQTDILFEDRTVVNLTVAADALAGSTSLENALSRLLKPFNLRYKQVKPGTWVVLTRRPAVSFSDVRLPANPTPEPDRPETTQLNMSLSLPTTASVAPAPEDISISGTVKAADNTRNGELIALRVLVWL</sequence>
<keyword evidence="1" id="KW-0813">Transport</keyword>
<dbReference type="GO" id="GO:0019867">
    <property type="term" value="C:outer membrane"/>
    <property type="evidence" value="ECO:0007669"/>
    <property type="project" value="InterPro"/>
</dbReference>
<feature type="domain" description="Secretin/TonB short N-terminal" evidence="4">
    <location>
        <begin position="64"/>
        <end position="117"/>
    </location>
</feature>
<accession>A0A327NMG3</accession>
<keyword evidence="3" id="KW-0998">Cell outer membrane</keyword>
<dbReference type="RefSeq" id="WP_111343084.1">
    <property type="nucleotide sequence ID" value="NZ_QLII01000001.1"/>
</dbReference>
<evidence type="ECO:0000256" key="2">
    <source>
        <dbReference type="ARBA" id="ARBA00023136"/>
    </source>
</evidence>
<proteinExistence type="predicted"/>
<dbReference type="SMART" id="SM00965">
    <property type="entry name" value="STN"/>
    <property type="match status" value="1"/>
</dbReference>
<dbReference type="AlphaFoldDB" id="A0A327NMG3"/>
<evidence type="ECO:0000259" key="4">
    <source>
        <dbReference type="SMART" id="SM00965"/>
    </source>
</evidence>
<evidence type="ECO:0000313" key="5">
    <source>
        <dbReference type="EMBL" id="RAI75084.1"/>
    </source>
</evidence>
<organism evidence="5 6">
    <name type="scientific">Spirosoma telluris</name>
    <dbReference type="NCBI Taxonomy" id="2183553"/>
    <lineage>
        <taxon>Bacteria</taxon>
        <taxon>Pseudomonadati</taxon>
        <taxon>Bacteroidota</taxon>
        <taxon>Cytophagia</taxon>
        <taxon>Cytophagales</taxon>
        <taxon>Cytophagaceae</taxon>
        <taxon>Spirosoma</taxon>
    </lineage>
</organism>
<protein>
    <recommendedName>
        <fullName evidence="4">Secretin/TonB short N-terminal domain-containing protein</fullName>
    </recommendedName>
</protein>
<dbReference type="EMBL" id="QLII01000001">
    <property type="protein sequence ID" value="RAI75084.1"/>
    <property type="molecule type" value="Genomic_DNA"/>
</dbReference>
<name>A0A327NMG3_9BACT</name>
<keyword evidence="2" id="KW-0472">Membrane</keyword>
<dbReference type="Proteomes" id="UP000249016">
    <property type="component" value="Unassembled WGS sequence"/>
</dbReference>
<dbReference type="InterPro" id="IPR011662">
    <property type="entry name" value="Secretin/TonB_short_N"/>
</dbReference>